<dbReference type="InterPro" id="IPR044492">
    <property type="entry name" value="P_typ_ATPase_HD_dom"/>
</dbReference>
<comment type="subcellular location">
    <subcellularLocation>
        <location evidence="2">Cell inner membrane</location>
        <topology evidence="2">Multi-pass membrane protein</topology>
    </subcellularLocation>
</comment>
<dbReference type="InterPro" id="IPR018303">
    <property type="entry name" value="ATPase_P-typ_P_site"/>
</dbReference>
<dbReference type="Pfam" id="PF00690">
    <property type="entry name" value="Cation_ATPase_N"/>
    <property type="match status" value="1"/>
</dbReference>
<dbReference type="GO" id="GO:0005524">
    <property type="term" value="F:ATP binding"/>
    <property type="evidence" value="ECO:0007669"/>
    <property type="project" value="UniProtKB-KW"/>
</dbReference>
<keyword evidence="15 18" id="KW-0472">Membrane</keyword>
<evidence type="ECO:0000256" key="17">
    <source>
        <dbReference type="ARBA" id="ARBA00047295"/>
    </source>
</evidence>
<proteinExistence type="inferred from homology"/>
<dbReference type="InterPro" id="IPR006415">
    <property type="entry name" value="P-type_ATPase_IIIB"/>
</dbReference>
<feature type="transmembrane region" description="Helical" evidence="18">
    <location>
        <begin position="688"/>
        <end position="712"/>
    </location>
</feature>
<evidence type="ECO:0000256" key="2">
    <source>
        <dbReference type="ARBA" id="ARBA00004429"/>
    </source>
</evidence>
<sequence length="905" mass="101731">MKTNKKKLNNNYNNQIAEFVNLDQTQALKKLEVSSFGLSDTEVEAQKNKFGNNSLKEKKFNYILSFFRSLFSPFNLILIVIDTFNFYKYATAKNDDGIRSLEPSDLVAALLVLTMIIISTTIYFVQEIRSFHVIRKMTYENKHTSKVVRNIDFKVKDIDNANSIKLIKEHEQIENSELVPGDLIYVSNGDLIPADVKVIWSNNLYLNQSSLTGEAFPVQKKITNEKESYLEYQNICYMGTEVVSGSALCLVTQTGEKTYFSAINDKVTEKRGKNSFEKGVARITLLLISFMLAVTPIVFLVFGLRPGEIDDRWFAAAMFAVSIAVGLTPEMLPIIVTANLSRGYSKIKKENVIVKNLNAVQNMGAIDILCTDKTGTITSGEINLDHVFDIKSQKNEMIEHILYLNSYFQSGFQNPIDQAVLLSKKINAPNIDEYTKEWEIPFDFKRKILSVILSKNNEKEIFTKGAIEEVLKVCNRIYINGDIVKITQEHIDKIIKKADEYNNDGFRVIGIAHNHLKDEDVEEELVFYGFGTFFDEPKKTSKKIIKELAQKGIATKVLTGDNEVITRAICGKVDFKIEKLYTGKEIEEMNEHQLHKAVLRGNVFVKLSPIHKSTIIRALKEQGHVVGFMGDGINDAPVLRESDVAISFDEASNIAKEAADIILMEESLLPISHAVHEGRVSLANILKYIKVTIASNFGNVLSVLVALFLTMAEPMQPLHLLTQNLLYDIVMFAFIFDKVDKKFTDKPRPLRTKNIIWFTVINGPVSSIFDISTFLVLLYGYHIVQPGIGSGVGKPDPAALAVFNGSWFVVGLMTQTAVMQMYRTEKIPFIQSNGSWQVSASTVLVCSLAVIVPYGFMSIPAVSEGMGMGVPPLTFLPIALSFVVAYMFLAQGVKMLYIKKFKEWL</sequence>
<dbReference type="InterPro" id="IPR006068">
    <property type="entry name" value="ATPase_P-typ_cation-transptr_C"/>
</dbReference>
<dbReference type="Gene3D" id="3.40.50.1000">
    <property type="entry name" value="HAD superfamily/HAD-like"/>
    <property type="match status" value="1"/>
</dbReference>
<evidence type="ECO:0000256" key="10">
    <source>
        <dbReference type="ARBA" id="ARBA00022741"/>
    </source>
</evidence>
<feature type="transmembrane region" description="Helical" evidence="18">
    <location>
        <begin position="834"/>
        <end position="856"/>
    </location>
</feature>
<dbReference type="NCBIfam" id="TIGR01494">
    <property type="entry name" value="ATPase_P-type"/>
    <property type="match status" value="2"/>
</dbReference>
<dbReference type="GO" id="GO:0005886">
    <property type="term" value="C:plasma membrane"/>
    <property type="evidence" value="ECO:0007669"/>
    <property type="project" value="UniProtKB-SubCell"/>
</dbReference>
<evidence type="ECO:0000313" key="21">
    <source>
        <dbReference type="Proteomes" id="UP000231823"/>
    </source>
</evidence>
<feature type="transmembrane region" description="Helical" evidence="18">
    <location>
        <begin position="106"/>
        <end position="125"/>
    </location>
</feature>
<dbReference type="CDD" id="cd02077">
    <property type="entry name" value="P-type_ATPase_Mg"/>
    <property type="match status" value="1"/>
</dbReference>
<gene>
    <name evidence="20" type="primary">mgtA</name>
    <name evidence="20" type="ORF">SFLOR_v1c01340</name>
</gene>
<keyword evidence="12" id="KW-0460">Magnesium</keyword>
<dbReference type="SUPFAM" id="SSF81665">
    <property type="entry name" value="Calcium ATPase, transmembrane domain M"/>
    <property type="match status" value="1"/>
</dbReference>
<dbReference type="EC" id="7.2.2.14" evidence="4"/>
<evidence type="ECO:0000256" key="11">
    <source>
        <dbReference type="ARBA" id="ARBA00022840"/>
    </source>
</evidence>
<dbReference type="SFLD" id="SFLDG00002">
    <property type="entry name" value="C1.7:_P-type_atpase_like"/>
    <property type="match status" value="1"/>
</dbReference>
<protein>
    <recommendedName>
        <fullName evidence="5">Magnesium-transporting ATPase, P-type 1</fullName>
        <ecNumber evidence="4">7.2.2.14</ecNumber>
    </recommendedName>
    <alternativeName>
        <fullName evidence="16">Mg(2+) transport ATPase, P-type 1</fullName>
    </alternativeName>
</protein>
<accession>A0A2K8SD01</accession>
<comment type="similarity">
    <text evidence="3">Belongs to the cation transport ATPase (P-type) (TC 3.A.3) family. Type IIIB subfamily.</text>
</comment>
<evidence type="ECO:0000256" key="14">
    <source>
        <dbReference type="ARBA" id="ARBA00022989"/>
    </source>
</evidence>
<feature type="transmembrane region" description="Helical" evidence="18">
    <location>
        <begin position="801"/>
        <end position="822"/>
    </location>
</feature>
<dbReference type="Pfam" id="PF00122">
    <property type="entry name" value="E1-E2_ATPase"/>
    <property type="match status" value="1"/>
</dbReference>
<evidence type="ECO:0000256" key="9">
    <source>
        <dbReference type="ARBA" id="ARBA00022692"/>
    </source>
</evidence>
<feature type="transmembrane region" description="Helical" evidence="18">
    <location>
        <begin position="876"/>
        <end position="897"/>
    </location>
</feature>
<comment type="function">
    <text evidence="1">Mediates magnesium influx to the cytosol.</text>
</comment>
<dbReference type="GO" id="GO:0015444">
    <property type="term" value="F:P-type magnesium transporter activity"/>
    <property type="evidence" value="ECO:0007669"/>
    <property type="project" value="UniProtKB-EC"/>
</dbReference>
<dbReference type="NCBIfam" id="TIGR01524">
    <property type="entry name" value="ATPase-IIIB_Mg"/>
    <property type="match status" value="1"/>
</dbReference>
<keyword evidence="11" id="KW-0067">ATP-binding</keyword>
<name>A0A2K8SD01_9MOLU</name>
<dbReference type="PROSITE" id="PS00154">
    <property type="entry name" value="ATPASE_E1_E2"/>
    <property type="match status" value="1"/>
</dbReference>
<evidence type="ECO:0000256" key="3">
    <source>
        <dbReference type="ARBA" id="ARBA00008746"/>
    </source>
</evidence>
<dbReference type="SFLD" id="SFLDF00027">
    <property type="entry name" value="p-type_atpase"/>
    <property type="match status" value="1"/>
</dbReference>
<keyword evidence="14 18" id="KW-1133">Transmembrane helix</keyword>
<dbReference type="InterPro" id="IPR001757">
    <property type="entry name" value="P_typ_ATPase"/>
</dbReference>
<keyword evidence="9 18" id="KW-0812">Transmembrane</keyword>
<evidence type="ECO:0000256" key="15">
    <source>
        <dbReference type="ARBA" id="ARBA00023136"/>
    </source>
</evidence>
<dbReference type="InterPro" id="IPR023299">
    <property type="entry name" value="ATPase_P-typ_cyto_dom_N"/>
</dbReference>
<dbReference type="GO" id="GO:0016887">
    <property type="term" value="F:ATP hydrolysis activity"/>
    <property type="evidence" value="ECO:0007669"/>
    <property type="project" value="InterPro"/>
</dbReference>
<dbReference type="RefSeq" id="WP_100916185.1">
    <property type="nucleotide sequence ID" value="NZ_CP025057.1"/>
</dbReference>
<evidence type="ECO:0000256" key="13">
    <source>
        <dbReference type="ARBA" id="ARBA00022967"/>
    </source>
</evidence>
<dbReference type="SUPFAM" id="SSF81653">
    <property type="entry name" value="Calcium ATPase, transduction domain A"/>
    <property type="match status" value="1"/>
</dbReference>
<keyword evidence="8" id="KW-0597">Phosphoprotein</keyword>
<dbReference type="InterPro" id="IPR036412">
    <property type="entry name" value="HAD-like_sf"/>
</dbReference>
<dbReference type="SFLD" id="SFLDS00003">
    <property type="entry name" value="Haloacid_Dehalogenase"/>
    <property type="match status" value="1"/>
</dbReference>
<dbReference type="AlphaFoldDB" id="A0A2K8SD01"/>
<dbReference type="PRINTS" id="PR01836">
    <property type="entry name" value="MGATPASE"/>
</dbReference>
<evidence type="ECO:0000256" key="12">
    <source>
        <dbReference type="ARBA" id="ARBA00022842"/>
    </source>
</evidence>
<feature type="transmembrane region" description="Helical" evidence="18">
    <location>
        <begin position="718"/>
        <end position="736"/>
    </location>
</feature>
<feature type="transmembrane region" description="Helical" evidence="18">
    <location>
        <begin position="66"/>
        <end position="86"/>
    </location>
</feature>
<dbReference type="Gene3D" id="3.40.1110.10">
    <property type="entry name" value="Calcium-transporting ATPase, cytoplasmic domain N"/>
    <property type="match status" value="1"/>
</dbReference>
<keyword evidence="7" id="KW-0997">Cell inner membrane</keyword>
<feature type="transmembrane region" description="Helical" evidence="18">
    <location>
        <begin position="280"/>
        <end position="302"/>
    </location>
</feature>
<dbReference type="InterPro" id="IPR023214">
    <property type="entry name" value="HAD_sf"/>
</dbReference>
<dbReference type="Gene3D" id="1.20.1110.10">
    <property type="entry name" value="Calcium-transporting ATPase, transmembrane domain"/>
    <property type="match status" value="1"/>
</dbReference>
<keyword evidence="13" id="KW-1278">Translocase</keyword>
<dbReference type="Pfam" id="PF13246">
    <property type="entry name" value="Cation_ATPase"/>
    <property type="match status" value="1"/>
</dbReference>
<evidence type="ECO:0000256" key="16">
    <source>
        <dbReference type="ARBA" id="ARBA00029806"/>
    </source>
</evidence>
<dbReference type="InterPro" id="IPR059000">
    <property type="entry name" value="ATPase_P-type_domA"/>
</dbReference>
<evidence type="ECO:0000259" key="19">
    <source>
        <dbReference type="SMART" id="SM00831"/>
    </source>
</evidence>
<feature type="domain" description="Cation-transporting P-type ATPase N-terminal" evidence="19">
    <location>
        <begin position="18"/>
        <end position="90"/>
    </location>
</feature>
<feature type="transmembrane region" description="Helical" evidence="18">
    <location>
        <begin position="314"/>
        <end position="340"/>
    </location>
</feature>
<dbReference type="Gene3D" id="2.70.150.10">
    <property type="entry name" value="Calcium-transporting ATPase, cytoplasmic transduction domain A"/>
    <property type="match status" value="1"/>
</dbReference>
<dbReference type="InterPro" id="IPR023298">
    <property type="entry name" value="ATPase_P-typ_TM_dom_sf"/>
</dbReference>
<evidence type="ECO:0000256" key="5">
    <source>
        <dbReference type="ARBA" id="ARBA00013555"/>
    </source>
</evidence>
<dbReference type="KEGG" id="sfz:SFLOR_v1c01340"/>
<evidence type="ECO:0000313" key="20">
    <source>
        <dbReference type="EMBL" id="AUB31195.1"/>
    </source>
</evidence>
<keyword evidence="21" id="KW-1185">Reference proteome</keyword>
<dbReference type="SMART" id="SM00831">
    <property type="entry name" value="Cation_ATPase_N"/>
    <property type="match status" value="1"/>
</dbReference>
<evidence type="ECO:0000256" key="18">
    <source>
        <dbReference type="SAM" id="Phobius"/>
    </source>
</evidence>
<evidence type="ECO:0000256" key="8">
    <source>
        <dbReference type="ARBA" id="ARBA00022553"/>
    </source>
</evidence>
<evidence type="ECO:0000256" key="6">
    <source>
        <dbReference type="ARBA" id="ARBA00022475"/>
    </source>
</evidence>
<dbReference type="InterPro" id="IPR008250">
    <property type="entry name" value="ATPase_P-typ_transduc_dom_A_sf"/>
</dbReference>
<feature type="transmembrane region" description="Helical" evidence="18">
    <location>
        <begin position="756"/>
        <end position="781"/>
    </location>
</feature>
<evidence type="ECO:0000256" key="4">
    <source>
        <dbReference type="ARBA" id="ARBA00012786"/>
    </source>
</evidence>
<evidence type="ECO:0000256" key="1">
    <source>
        <dbReference type="ARBA" id="ARBA00003954"/>
    </source>
</evidence>
<reference evidence="20 21" key="1">
    <citation type="submission" date="2017-12" db="EMBL/GenBank/DDBJ databases">
        <title>Complete genome sequence of Spiroplasma floricola 23-6 (ATCC 29989).</title>
        <authorList>
            <person name="Tsai Y.-M."/>
            <person name="Wu P.-S."/>
            <person name="Lo W.-S."/>
            <person name="Kuo C.-H."/>
        </authorList>
    </citation>
    <scope>NUCLEOTIDE SEQUENCE [LARGE SCALE GENOMIC DNA]</scope>
    <source>
        <strain evidence="20 21">23-6</strain>
    </source>
</reference>
<dbReference type="SUPFAM" id="SSF56784">
    <property type="entry name" value="HAD-like"/>
    <property type="match status" value="1"/>
</dbReference>
<dbReference type="InterPro" id="IPR004014">
    <property type="entry name" value="ATPase_P-typ_cation-transptr_N"/>
</dbReference>
<dbReference type="OrthoDB" id="9813266at2"/>
<evidence type="ECO:0000256" key="7">
    <source>
        <dbReference type="ARBA" id="ARBA00022519"/>
    </source>
</evidence>
<dbReference type="PANTHER" id="PTHR42861">
    <property type="entry name" value="CALCIUM-TRANSPORTING ATPASE"/>
    <property type="match status" value="1"/>
</dbReference>
<dbReference type="Pfam" id="PF00689">
    <property type="entry name" value="Cation_ATPase_C"/>
    <property type="match status" value="1"/>
</dbReference>
<organism evidence="20 21">
    <name type="scientific">Spiroplasma floricola 23-6</name>
    <dbReference type="NCBI Taxonomy" id="1336749"/>
    <lineage>
        <taxon>Bacteria</taxon>
        <taxon>Bacillati</taxon>
        <taxon>Mycoplasmatota</taxon>
        <taxon>Mollicutes</taxon>
        <taxon>Entomoplasmatales</taxon>
        <taxon>Spiroplasmataceae</taxon>
        <taxon>Spiroplasma</taxon>
    </lineage>
</organism>
<dbReference type="EMBL" id="CP025057">
    <property type="protein sequence ID" value="AUB31195.1"/>
    <property type="molecule type" value="Genomic_DNA"/>
</dbReference>
<keyword evidence="10" id="KW-0547">Nucleotide-binding</keyword>
<dbReference type="Proteomes" id="UP000231823">
    <property type="component" value="Chromosome"/>
</dbReference>
<comment type="catalytic activity">
    <reaction evidence="17">
        <text>Mg(2+)(out) + ATP + H2O = Mg(2+)(in) + ADP + phosphate + H(+)</text>
        <dbReference type="Rhea" id="RHEA:10260"/>
        <dbReference type="ChEBI" id="CHEBI:15377"/>
        <dbReference type="ChEBI" id="CHEBI:15378"/>
        <dbReference type="ChEBI" id="CHEBI:18420"/>
        <dbReference type="ChEBI" id="CHEBI:30616"/>
        <dbReference type="ChEBI" id="CHEBI:43474"/>
        <dbReference type="ChEBI" id="CHEBI:456216"/>
        <dbReference type="EC" id="7.2.2.14"/>
    </reaction>
</comment>
<keyword evidence="6" id="KW-1003">Cell membrane</keyword>